<dbReference type="PANTHER" id="PTHR32297:SF1">
    <property type="entry name" value="SODIUM CHANNEL MODIFIER 1"/>
    <property type="match status" value="1"/>
</dbReference>
<gene>
    <name evidence="3" type="primary">20214873</name>
    <name evidence="2" type="ORF">HELRODRAFT_73292</name>
</gene>
<evidence type="ECO:0000313" key="4">
    <source>
        <dbReference type="Proteomes" id="UP000015101"/>
    </source>
</evidence>
<dbReference type="KEGG" id="hro:HELRODRAFT_73292"/>
<dbReference type="STRING" id="6412.T1G1C5"/>
<dbReference type="eggNOG" id="ENOG502QWNV">
    <property type="taxonomic scope" value="Eukaryota"/>
</dbReference>
<evidence type="ECO:0000313" key="2">
    <source>
        <dbReference type="EMBL" id="ESO10192.1"/>
    </source>
</evidence>
<protein>
    <recommendedName>
        <fullName evidence="1">Sodium channel modifier 1 zinc-finger domain-containing protein</fullName>
    </recommendedName>
</protein>
<accession>T1G1C5</accession>
<dbReference type="Pfam" id="PF15803">
    <property type="entry name" value="zf-SCNM1"/>
    <property type="match status" value="1"/>
</dbReference>
<keyword evidence="4" id="KW-1185">Reference proteome</keyword>
<dbReference type="AlphaFoldDB" id="T1G1C5"/>
<organism evidence="3 4">
    <name type="scientific">Helobdella robusta</name>
    <name type="common">Californian leech</name>
    <dbReference type="NCBI Taxonomy" id="6412"/>
    <lineage>
        <taxon>Eukaryota</taxon>
        <taxon>Metazoa</taxon>
        <taxon>Spiralia</taxon>
        <taxon>Lophotrochozoa</taxon>
        <taxon>Annelida</taxon>
        <taxon>Clitellata</taxon>
        <taxon>Hirudinea</taxon>
        <taxon>Rhynchobdellida</taxon>
        <taxon>Glossiphoniidae</taxon>
        <taxon>Helobdella</taxon>
    </lineage>
</organism>
<dbReference type="GeneID" id="20214873"/>
<dbReference type="OMA" id="HKKGSIH"/>
<name>T1G1C5_HELRO</name>
<dbReference type="EMBL" id="KB095905">
    <property type="protein sequence ID" value="ESO10192.1"/>
    <property type="molecule type" value="Genomic_DNA"/>
</dbReference>
<evidence type="ECO:0000259" key="1">
    <source>
        <dbReference type="Pfam" id="PF15803"/>
    </source>
</evidence>
<dbReference type="EMBL" id="AMQM01002891">
    <property type="status" value="NOT_ANNOTATED_CDS"/>
    <property type="molecule type" value="Genomic_DNA"/>
</dbReference>
<dbReference type="HOGENOM" id="CLU_2673905_0_0_1"/>
<dbReference type="EnsemblMetazoa" id="HelroT73292">
    <property type="protein sequence ID" value="HelroP73292"/>
    <property type="gene ID" value="HelroG73292"/>
</dbReference>
<dbReference type="CTD" id="20214873"/>
<dbReference type="InParanoid" id="T1G1C5"/>
<reference evidence="4" key="1">
    <citation type="submission" date="2012-12" db="EMBL/GenBank/DDBJ databases">
        <authorList>
            <person name="Hellsten U."/>
            <person name="Grimwood J."/>
            <person name="Chapman J.A."/>
            <person name="Shapiro H."/>
            <person name="Aerts A."/>
            <person name="Otillar R.P."/>
            <person name="Terry A.Y."/>
            <person name="Boore J.L."/>
            <person name="Simakov O."/>
            <person name="Marletaz F."/>
            <person name="Cho S.-J."/>
            <person name="Edsinger-Gonzales E."/>
            <person name="Havlak P."/>
            <person name="Kuo D.-H."/>
            <person name="Larsson T."/>
            <person name="Lv J."/>
            <person name="Arendt D."/>
            <person name="Savage R."/>
            <person name="Osoegawa K."/>
            <person name="de Jong P."/>
            <person name="Lindberg D.R."/>
            <person name="Seaver E.C."/>
            <person name="Weisblat D.A."/>
            <person name="Putnam N.H."/>
            <person name="Grigoriev I.V."/>
            <person name="Rokhsar D.S."/>
        </authorList>
    </citation>
    <scope>NUCLEOTIDE SEQUENCE</scope>
</reference>
<reference evidence="3" key="3">
    <citation type="submission" date="2015-06" db="UniProtKB">
        <authorList>
            <consortium name="EnsemblMetazoa"/>
        </authorList>
    </citation>
    <scope>IDENTIFICATION</scope>
</reference>
<dbReference type="Proteomes" id="UP000015101">
    <property type="component" value="Unassembled WGS sequence"/>
</dbReference>
<feature type="domain" description="Sodium channel modifier 1 zinc-finger" evidence="1">
    <location>
        <begin position="44"/>
        <end position="70"/>
    </location>
</feature>
<sequence>MSFKRDGDDASFIRLLQKRRISELFTANIPNNEAKLLSNGRFACTVCHQGPVFDTVPMLSIHRSGKRHKKGSIHLVFRSYIF</sequence>
<evidence type="ECO:0000313" key="3">
    <source>
        <dbReference type="EnsemblMetazoa" id="HelroP73292"/>
    </source>
</evidence>
<dbReference type="InterPro" id="IPR033570">
    <property type="entry name" value="SCNM1"/>
</dbReference>
<reference evidence="2 4" key="2">
    <citation type="journal article" date="2013" name="Nature">
        <title>Insights into bilaterian evolution from three spiralian genomes.</title>
        <authorList>
            <person name="Simakov O."/>
            <person name="Marletaz F."/>
            <person name="Cho S.J."/>
            <person name="Edsinger-Gonzales E."/>
            <person name="Havlak P."/>
            <person name="Hellsten U."/>
            <person name="Kuo D.H."/>
            <person name="Larsson T."/>
            <person name="Lv J."/>
            <person name="Arendt D."/>
            <person name="Savage R."/>
            <person name="Osoegawa K."/>
            <person name="de Jong P."/>
            <person name="Grimwood J."/>
            <person name="Chapman J.A."/>
            <person name="Shapiro H."/>
            <person name="Aerts A."/>
            <person name="Otillar R.P."/>
            <person name="Terry A.Y."/>
            <person name="Boore J.L."/>
            <person name="Grigoriev I.V."/>
            <person name="Lindberg D.R."/>
            <person name="Seaver E.C."/>
            <person name="Weisblat D.A."/>
            <person name="Putnam N.H."/>
            <person name="Rokhsar D.S."/>
        </authorList>
    </citation>
    <scope>NUCLEOTIDE SEQUENCE</scope>
</reference>
<dbReference type="RefSeq" id="XP_009012006.1">
    <property type="nucleotide sequence ID" value="XM_009013758.1"/>
</dbReference>
<dbReference type="PANTHER" id="PTHR32297">
    <property type="entry name" value="SODIUM CHANNEL MODIFIER 1"/>
    <property type="match status" value="1"/>
</dbReference>
<dbReference type="OrthoDB" id="1924550at2759"/>
<dbReference type="InterPro" id="IPR031622">
    <property type="entry name" value="Znf-SCNM1"/>
</dbReference>
<proteinExistence type="predicted"/>
<dbReference type="GO" id="GO:0008380">
    <property type="term" value="P:RNA splicing"/>
    <property type="evidence" value="ECO:0007669"/>
    <property type="project" value="InterPro"/>
</dbReference>